<dbReference type="OrthoDB" id="8594232at2"/>
<organism evidence="1 2">
    <name type="scientific">Paraburkholderia pallida</name>
    <dbReference type="NCBI Taxonomy" id="2547399"/>
    <lineage>
        <taxon>Bacteria</taxon>
        <taxon>Pseudomonadati</taxon>
        <taxon>Pseudomonadota</taxon>
        <taxon>Betaproteobacteria</taxon>
        <taxon>Burkholderiales</taxon>
        <taxon>Burkholderiaceae</taxon>
        <taxon>Paraburkholderia</taxon>
    </lineage>
</organism>
<name>A0A4P7D7J8_9BURK</name>
<dbReference type="EMBL" id="CP038151">
    <property type="protein sequence ID" value="QBR02714.1"/>
    <property type="molecule type" value="Genomic_DNA"/>
</dbReference>
<evidence type="ECO:0000313" key="1">
    <source>
        <dbReference type="EMBL" id="QBR02714.1"/>
    </source>
</evidence>
<dbReference type="KEGG" id="ppai:E1956_36470"/>
<proteinExistence type="predicted"/>
<dbReference type="InterPro" id="IPR008727">
    <property type="entry name" value="PAAR_motif"/>
</dbReference>
<reference evidence="1 2" key="1">
    <citation type="submission" date="2019-03" db="EMBL/GenBank/DDBJ databases">
        <title>Paraburkholderia sp. 7MH5, isolated from subtropical forest soil.</title>
        <authorList>
            <person name="Gao Z.-H."/>
            <person name="Qiu L.-H."/>
        </authorList>
    </citation>
    <scope>NUCLEOTIDE SEQUENCE [LARGE SCALE GENOMIC DNA]</scope>
    <source>
        <strain evidence="1 2">7MH5</strain>
    </source>
</reference>
<evidence type="ECO:0000313" key="2">
    <source>
        <dbReference type="Proteomes" id="UP000295727"/>
    </source>
</evidence>
<protein>
    <submittedName>
        <fullName evidence="1">PAAR domain-containing protein</fullName>
    </submittedName>
</protein>
<keyword evidence="2" id="KW-1185">Reference proteome</keyword>
<dbReference type="CDD" id="cd14744">
    <property type="entry name" value="PAAR_CT_2"/>
    <property type="match status" value="1"/>
</dbReference>
<gene>
    <name evidence="1" type="ORF">E1956_36470</name>
</gene>
<sequence>MHPQGNGNSRHRIGVTKRWQNRIEHRLTTTGGVMLRRYLCIGDAPETGGMITPHPGRPYTIRGYQAAIIGGEAFCAACKTTGKITKAGGPRRHIHCGNELALDGDILLCGCPTPPRILATRQSIAWHEDMGYGRGQRGSAQDIEPIPLLLVFDEQVQPVGHGASTGYPYFIEASDGQQFAGRLDESGALPRVNTALEDSYKVYWGEEALTHQGWK</sequence>
<dbReference type="Pfam" id="PF05488">
    <property type="entry name" value="PAAR_motif"/>
    <property type="match status" value="1"/>
</dbReference>
<dbReference type="AlphaFoldDB" id="A0A4P7D7J8"/>
<accession>A0A4P7D7J8</accession>
<dbReference type="Proteomes" id="UP000295727">
    <property type="component" value="Chromosome 4"/>
</dbReference>